<feature type="transmembrane region" description="Helical" evidence="1">
    <location>
        <begin position="53"/>
        <end position="74"/>
    </location>
</feature>
<keyword evidence="1" id="KW-0812">Transmembrane</keyword>
<proteinExistence type="predicted"/>
<dbReference type="GO" id="GO:0016301">
    <property type="term" value="F:kinase activity"/>
    <property type="evidence" value="ECO:0007669"/>
    <property type="project" value="UniProtKB-KW"/>
</dbReference>
<keyword evidence="2" id="KW-0418">Kinase</keyword>
<dbReference type="EC" id="2.7.11.-" evidence="2"/>
<keyword evidence="1" id="KW-0472">Membrane</keyword>
<dbReference type="AlphaFoldDB" id="A0A5K1K7D2"/>
<sequence length="77" mass="8357">MEDEITRNLQGYYVHGLKSIGYVQVHPYTPPPQRKRIPAETAAKAETSSGSNACLALGFAGLALVAAFALPFFYSRP</sequence>
<dbReference type="EMBL" id="LR729922">
    <property type="protein sequence ID" value="VWP02093.1"/>
    <property type="molecule type" value="Genomic_DNA"/>
</dbReference>
<accession>A0A5K1K7D2</accession>
<evidence type="ECO:0000313" key="2">
    <source>
        <dbReference type="EMBL" id="VWP02093.1"/>
    </source>
</evidence>
<evidence type="ECO:0000256" key="1">
    <source>
        <dbReference type="SAM" id="Phobius"/>
    </source>
</evidence>
<keyword evidence="1" id="KW-1133">Transmembrane helix</keyword>
<reference evidence="2" key="1">
    <citation type="submission" date="2019-10" db="EMBL/GenBank/DDBJ databases">
        <authorList>
            <person name="Nor Muhammad N."/>
        </authorList>
    </citation>
    <scope>NUCLEOTIDE SEQUENCE</scope>
</reference>
<name>A0A5K1K7D2_9APHY</name>
<organism evidence="2">
    <name type="scientific">Ganoderma boninense</name>
    <dbReference type="NCBI Taxonomy" id="34458"/>
    <lineage>
        <taxon>Eukaryota</taxon>
        <taxon>Fungi</taxon>
        <taxon>Dikarya</taxon>
        <taxon>Basidiomycota</taxon>
        <taxon>Agaricomycotina</taxon>
        <taxon>Agaricomycetes</taxon>
        <taxon>Polyporales</taxon>
        <taxon>Polyporaceae</taxon>
        <taxon>Ganoderma</taxon>
    </lineage>
</organism>
<gene>
    <name evidence="2" type="primary">I1RA81</name>
</gene>
<protein>
    <submittedName>
        <fullName evidence="2">MAP kinase kinase kinase (EC)</fullName>
        <ecNumber evidence="2">2.7.11.-</ecNumber>
    </submittedName>
</protein>
<keyword evidence="2" id="KW-0808">Transferase</keyword>